<evidence type="ECO:0000313" key="1">
    <source>
        <dbReference type="EMBL" id="QDV85005.1"/>
    </source>
</evidence>
<keyword evidence="2" id="KW-1185">Reference proteome</keyword>
<dbReference type="RefSeq" id="WP_419580140.1">
    <property type="nucleotide sequence ID" value="NZ_CP036432.1"/>
</dbReference>
<name>A0ABX5XSL4_9BACT</name>
<gene>
    <name evidence="1" type="ORF">TBK1r_39570</name>
</gene>
<dbReference type="Proteomes" id="UP000318081">
    <property type="component" value="Chromosome"/>
</dbReference>
<reference evidence="1 2" key="1">
    <citation type="submission" date="2019-02" db="EMBL/GenBank/DDBJ databases">
        <title>Deep-cultivation of Planctomycetes and their phenomic and genomic characterization uncovers novel biology.</title>
        <authorList>
            <person name="Wiegand S."/>
            <person name="Jogler M."/>
            <person name="Boedeker C."/>
            <person name="Pinto D."/>
            <person name="Vollmers J."/>
            <person name="Rivas-Marin E."/>
            <person name="Kohn T."/>
            <person name="Peeters S.H."/>
            <person name="Heuer A."/>
            <person name="Rast P."/>
            <person name="Oberbeckmann S."/>
            <person name="Bunk B."/>
            <person name="Jeske O."/>
            <person name="Meyerdierks A."/>
            <person name="Storesund J.E."/>
            <person name="Kallscheuer N."/>
            <person name="Luecker S."/>
            <person name="Lage O.M."/>
            <person name="Pohl T."/>
            <person name="Merkel B.J."/>
            <person name="Hornburger P."/>
            <person name="Mueller R.-W."/>
            <person name="Bruemmer F."/>
            <person name="Labrenz M."/>
            <person name="Spormann A.M."/>
            <person name="Op den Camp H."/>
            <person name="Overmann J."/>
            <person name="Amann R."/>
            <person name="Jetten M.S.M."/>
            <person name="Mascher T."/>
            <person name="Medema M.H."/>
            <person name="Devos D.P."/>
            <person name="Kaster A.-K."/>
            <person name="Ovreas L."/>
            <person name="Rohde M."/>
            <person name="Galperin M.Y."/>
            <person name="Jogler C."/>
        </authorList>
    </citation>
    <scope>NUCLEOTIDE SEQUENCE [LARGE SCALE GENOMIC DNA]</scope>
    <source>
        <strain evidence="1 2">TBK1r</strain>
    </source>
</reference>
<dbReference type="EMBL" id="CP036432">
    <property type="protein sequence ID" value="QDV85005.1"/>
    <property type="molecule type" value="Genomic_DNA"/>
</dbReference>
<organism evidence="1 2">
    <name type="scientific">Stieleria magnilauensis</name>
    <dbReference type="NCBI Taxonomy" id="2527963"/>
    <lineage>
        <taxon>Bacteria</taxon>
        <taxon>Pseudomonadati</taxon>
        <taxon>Planctomycetota</taxon>
        <taxon>Planctomycetia</taxon>
        <taxon>Pirellulales</taxon>
        <taxon>Pirellulaceae</taxon>
        <taxon>Stieleria</taxon>
    </lineage>
</organism>
<evidence type="ECO:0000313" key="2">
    <source>
        <dbReference type="Proteomes" id="UP000318081"/>
    </source>
</evidence>
<protein>
    <submittedName>
        <fullName evidence="1">Uncharacterized protein</fullName>
    </submittedName>
</protein>
<sequence length="52" mass="6033">MKELLQRVAVFLMHVIDSPDTAPETREAAEELERDIVDAINENYREGDDEEE</sequence>
<proteinExistence type="predicted"/>
<accession>A0ABX5XSL4</accession>